<evidence type="ECO:0000256" key="11">
    <source>
        <dbReference type="ARBA" id="ARBA00023034"/>
    </source>
</evidence>
<evidence type="ECO:0000256" key="9">
    <source>
        <dbReference type="ARBA" id="ARBA00022968"/>
    </source>
</evidence>
<keyword evidence="13 18" id="KW-1015">Disulfide bond</keyword>
<keyword evidence="7 15" id="KW-0808">Transferase</keyword>
<comment type="catalytic activity">
    <reaction evidence="14 15">
        <text>N(4)-{beta-D-GlcNAc-(1-&gt;2)-alpha-D-Man-(1-&gt;3)-[beta-D-GlcNAc-(1-&gt;2)-alpha-D-Man-(1-&gt;6)]-beta-D-Man-(1-&gt;4)-beta-D-GlcNAc-(1-&gt;4)-beta-D-GlcNAc}-L-asparaginyl-[protein] + GDP-beta-L-fucose = an N(4)-{beta-D-GlcNAc-(1-&gt;2)-alpha-D-Man-(1-&gt;3)-[beta-D-GlcNAc-(1-&gt;2)-alpha-D-Man-(1-&gt;6)]-beta-D-Man-(1-&gt;4)-beta-D-GlcNAc-(1-&gt;4)-[alpha-L-Fuc-(1-&gt;6)]-beta-D-GlcNAc}-L-asparaginyl-[protein] + GDP + H(+)</text>
        <dbReference type="Rhea" id="RHEA:12985"/>
        <dbReference type="Rhea" id="RHEA-COMP:13526"/>
        <dbReference type="Rhea" id="RHEA-COMP:13532"/>
        <dbReference type="ChEBI" id="CHEBI:15378"/>
        <dbReference type="ChEBI" id="CHEBI:57273"/>
        <dbReference type="ChEBI" id="CHEBI:58189"/>
        <dbReference type="ChEBI" id="CHEBI:60651"/>
        <dbReference type="ChEBI" id="CHEBI:137207"/>
        <dbReference type="EC" id="2.4.1.68"/>
    </reaction>
</comment>
<evidence type="ECO:0000256" key="12">
    <source>
        <dbReference type="ARBA" id="ARBA00023136"/>
    </source>
</evidence>
<dbReference type="PANTHER" id="PTHR13132:SF29">
    <property type="entry name" value="ALPHA-(1,6)-FUCOSYLTRANSFERASE"/>
    <property type="match status" value="1"/>
</dbReference>
<dbReference type="PIRSF" id="PIRSF000472">
    <property type="entry name" value="Alpha1_6FUT_euk"/>
    <property type="match status" value="1"/>
</dbReference>
<dbReference type="GO" id="GO:0032580">
    <property type="term" value="C:Golgi cisterna membrane"/>
    <property type="evidence" value="ECO:0007669"/>
    <property type="project" value="UniProtKB-SubCell"/>
</dbReference>
<comment type="similarity">
    <text evidence="15 20">Belongs to the glycosyltransferase 23 family.</text>
</comment>
<sequence>MNVILRQINLIGWNRMLALLLLVWIIILLFTVIPMLTNHLSSTTDVGTADRLNRAVADLEVLKKQNLELQEILKGISVGNLKSDQKQALENFQNRLFKAERSINGDDEGYINQKEDPSTQYELLRRRLFNNVQEFWYFVSSEIIKLKGTTNDISPQLLSSLNNILNLGVQHKRSLLYDLEKLEYADGYSTWREKESNDLSNLVQSRFNYLQNPTDCKKAKKLICNLNKGCGYGCQLHHVVYCFMVAYGTQRTLILKSKGWRYHKAGWEEIFKPISDSCTSTEGETPVNWPGYGNVQVITLPIIDSISPRPPFLPLAIPEDLAPRLTRLHGDPFVWWVGQILKYLLRPQDKTATLIQNAITNLGFKRPIVGVHVRRTDKVGTEAAFHGIEEYMSAVDEYYNQLELKKKVDKRRIYLATDDPKVISDAKNKYPQYEILGDPTISKTAAVSSRYSDTSLNGIILDIHMLSMTDYLVCTFSSQVCRIAYEIMQNYYPDAAAKFRSLDDVYYYGGQTSNNKVAVASHEPLKSGEIQMKPGDLIGIAGNHWNGYSKGRNLRTNQMGLYPSFKVKSKIEVVKFPSYSEMYNNQGGDDS</sequence>
<feature type="coiled-coil region" evidence="21">
    <location>
        <begin position="52"/>
        <end position="102"/>
    </location>
</feature>
<dbReference type="CDD" id="cd11300">
    <property type="entry name" value="Fut8_like"/>
    <property type="match status" value="1"/>
</dbReference>
<organism evidence="25 26">
    <name type="scientific">Aquatica leii</name>
    <dbReference type="NCBI Taxonomy" id="1421715"/>
    <lineage>
        <taxon>Eukaryota</taxon>
        <taxon>Metazoa</taxon>
        <taxon>Ecdysozoa</taxon>
        <taxon>Arthropoda</taxon>
        <taxon>Hexapoda</taxon>
        <taxon>Insecta</taxon>
        <taxon>Pterygota</taxon>
        <taxon>Neoptera</taxon>
        <taxon>Endopterygota</taxon>
        <taxon>Coleoptera</taxon>
        <taxon>Polyphaga</taxon>
        <taxon>Elateriformia</taxon>
        <taxon>Elateroidea</taxon>
        <taxon>Lampyridae</taxon>
        <taxon>Luciolinae</taxon>
        <taxon>Aquatica</taxon>
    </lineage>
</organism>
<evidence type="ECO:0000256" key="16">
    <source>
        <dbReference type="PIRSR" id="PIRSR000472-50"/>
    </source>
</evidence>
<evidence type="ECO:0000256" key="22">
    <source>
        <dbReference type="SAM" id="Phobius"/>
    </source>
</evidence>
<dbReference type="Pfam" id="PF19745">
    <property type="entry name" value="FUT8_N_cat"/>
    <property type="match status" value="1"/>
</dbReference>
<evidence type="ECO:0000256" key="8">
    <source>
        <dbReference type="ARBA" id="ARBA00022692"/>
    </source>
</evidence>
<evidence type="ECO:0000256" key="15">
    <source>
        <dbReference type="PIRNR" id="PIRNR000472"/>
    </source>
</evidence>
<evidence type="ECO:0000256" key="7">
    <source>
        <dbReference type="ARBA" id="ARBA00022679"/>
    </source>
</evidence>
<evidence type="ECO:0000256" key="19">
    <source>
        <dbReference type="PROSITE-ProRule" id="PRU00192"/>
    </source>
</evidence>
<dbReference type="InterPro" id="IPR001452">
    <property type="entry name" value="SH3_domain"/>
</dbReference>
<dbReference type="InterPro" id="IPR015827">
    <property type="entry name" value="Fut8"/>
</dbReference>
<dbReference type="Gene3D" id="1.10.287.1060">
    <property type="entry name" value="ESAT-6-like"/>
    <property type="match status" value="1"/>
</dbReference>
<keyword evidence="11 15" id="KW-0333">Golgi apparatus</keyword>
<name>A0AAN7SLZ6_9COLE</name>
<dbReference type="EMBL" id="JARPUR010000001">
    <property type="protein sequence ID" value="KAK4886499.1"/>
    <property type="molecule type" value="Genomic_DNA"/>
</dbReference>
<dbReference type="InterPro" id="IPR027350">
    <property type="entry name" value="GT23_dom"/>
</dbReference>
<dbReference type="GO" id="GO:0006487">
    <property type="term" value="P:protein N-linked glycosylation"/>
    <property type="evidence" value="ECO:0007669"/>
    <property type="project" value="TreeGrafter"/>
</dbReference>
<dbReference type="InterPro" id="IPR035653">
    <property type="entry name" value="Fut8_SH3"/>
</dbReference>
<dbReference type="PROSITE" id="PS51659">
    <property type="entry name" value="GT23"/>
    <property type="match status" value="1"/>
</dbReference>
<dbReference type="PANTHER" id="PTHR13132">
    <property type="entry name" value="ALPHA- 1,6 -FUCOSYLTRANSFERASE"/>
    <property type="match status" value="1"/>
</dbReference>
<feature type="transmembrane region" description="Helical" evidence="22">
    <location>
        <begin position="16"/>
        <end position="36"/>
    </location>
</feature>
<dbReference type="FunFam" id="3.40.50.11350:FF:000001">
    <property type="entry name" value="Alpha-(1,6)-fucosyltransferase"/>
    <property type="match status" value="1"/>
</dbReference>
<evidence type="ECO:0000256" key="3">
    <source>
        <dbReference type="ARBA" id="ARBA00012660"/>
    </source>
</evidence>
<keyword evidence="26" id="KW-1185">Reference proteome</keyword>
<dbReference type="EC" id="2.4.1.68" evidence="3 15"/>
<reference evidence="26" key="1">
    <citation type="submission" date="2023-01" db="EMBL/GenBank/DDBJ databases">
        <title>Key to firefly adult light organ development and bioluminescence: homeobox transcription factors regulate luciferase expression and transportation to peroxisome.</title>
        <authorList>
            <person name="Fu X."/>
        </authorList>
    </citation>
    <scope>NUCLEOTIDE SEQUENCE [LARGE SCALE GENOMIC DNA]</scope>
</reference>
<keyword evidence="12 15" id="KW-0472">Membrane</keyword>
<keyword evidence="5 19" id="KW-0728">SH3 domain</keyword>
<evidence type="ECO:0000256" key="20">
    <source>
        <dbReference type="PROSITE-ProRule" id="PRU00992"/>
    </source>
</evidence>
<comment type="pathway">
    <text evidence="2 15">Protein modification; protein glycosylation.</text>
</comment>
<evidence type="ECO:0000256" key="18">
    <source>
        <dbReference type="PIRSR" id="PIRSR000472-52"/>
    </source>
</evidence>
<proteinExistence type="inferred from homology"/>
<evidence type="ECO:0000259" key="24">
    <source>
        <dbReference type="PROSITE" id="PS51659"/>
    </source>
</evidence>
<evidence type="ECO:0000256" key="5">
    <source>
        <dbReference type="ARBA" id="ARBA00022443"/>
    </source>
</evidence>
<keyword evidence="8 22" id="KW-0812">Transmembrane</keyword>
<keyword evidence="21" id="KW-0175">Coiled coil</keyword>
<comment type="function">
    <text evidence="15">Catalyzes the addition of fucose in alpha 1-6 linkage to the first GlcNAc residue, next to the peptide chains in N-glycans.</text>
</comment>
<dbReference type="FunFam" id="2.30.30.40:FF:000070">
    <property type="entry name" value="Alpha-(1,6)-fucosyltransferase"/>
    <property type="match status" value="1"/>
</dbReference>
<evidence type="ECO:0000256" key="2">
    <source>
        <dbReference type="ARBA" id="ARBA00004922"/>
    </source>
</evidence>
<feature type="disulfide bond" evidence="18">
    <location>
        <begin position="474"/>
        <end position="481"/>
    </location>
</feature>
<comment type="subcellular location">
    <subcellularLocation>
        <location evidence="1">Golgi apparatus</location>
        <location evidence="1">Golgi stack membrane</location>
        <topology evidence="1">Single-pass type II membrane protein</topology>
    </subcellularLocation>
</comment>
<evidence type="ECO:0000313" key="26">
    <source>
        <dbReference type="Proteomes" id="UP001353858"/>
    </source>
</evidence>
<feature type="domain" description="SH3" evidence="23">
    <location>
        <begin position="511"/>
        <end position="572"/>
    </location>
</feature>
<dbReference type="PROSITE" id="PS50002">
    <property type="entry name" value="SH3"/>
    <property type="match status" value="1"/>
</dbReference>
<evidence type="ECO:0000256" key="14">
    <source>
        <dbReference type="ARBA" id="ARBA00093238"/>
    </source>
</evidence>
<comment type="caution">
    <text evidence="25">The sequence shown here is derived from an EMBL/GenBank/DDBJ whole genome shotgun (WGS) entry which is preliminary data.</text>
</comment>
<evidence type="ECO:0000256" key="10">
    <source>
        <dbReference type="ARBA" id="ARBA00022989"/>
    </source>
</evidence>
<feature type="disulfide bond" evidence="18">
    <location>
        <begin position="224"/>
        <end position="242"/>
    </location>
</feature>
<keyword evidence="9" id="KW-0735">Signal-anchor</keyword>
<dbReference type="GO" id="GO:0008424">
    <property type="term" value="F:glycoprotein 6-alpha-L-fucosyltransferase activity"/>
    <property type="evidence" value="ECO:0007669"/>
    <property type="project" value="UniProtKB-EC"/>
</dbReference>
<dbReference type="Gene3D" id="2.30.30.40">
    <property type="entry name" value="SH3 Domains"/>
    <property type="match status" value="1"/>
</dbReference>
<dbReference type="CDD" id="cd11792">
    <property type="entry name" value="SH3_Fut8"/>
    <property type="match status" value="1"/>
</dbReference>
<gene>
    <name evidence="25" type="ORF">RN001_002770</name>
</gene>
<dbReference type="InterPro" id="IPR036028">
    <property type="entry name" value="SH3-like_dom_sf"/>
</dbReference>
<feature type="short sequence motif" description="SH3-binding" evidence="17">
    <location>
        <begin position="308"/>
        <end position="314"/>
    </location>
</feature>
<accession>A0AAN7SLZ6</accession>
<dbReference type="Gene3D" id="3.40.50.11350">
    <property type="match status" value="1"/>
</dbReference>
<protein>
    <recommendedName>
        <fullName evidence="4 15">Alpha-(1,6)-fucosyltransferase</fullName>
        <ecNumber evidence="3 15">2.4.1.68</ecNumber>
    </recommendedName>
</protein>
<keyword evidence="6 15" id="KW-0328">Glycosyltransferase</keyword>
<dbReference type="AlphaFoldDB" id="A0AAN7SLZ6"/>
<evidence type="ECO:0000313" key="25">
    <source>
        <dbReference type="EMBL" id="KAK4886499.1"/>
    </source>
</evidence>
<evidence type="ECO:0000256" key="1">
    <source>
        <dbReference type="ARBA" id="ARBA00004447"/>
    </source>
</evidence>
<evidence type="ECO:0000259" key="23">
    <source>
        <dbReference type="PROSITE" id="PS50002"/>
    </source>
</evidence>
<feature type="disulfide bond" evidence="18">
    <location>
        <begin position="230"/>
        <end position="234"/>
    </location>
</feature>
<feature type="disulfide bond" evidence="18">
    <location>
        <begin position="216"/>
        <end position="278"/>
    </location>
</feature>
<evidence type="ECO:0000256" key="17">
    <source>
        <dbReference type="PIRSR" id="PIRSR000472-51"/>
    </source>
</evidence>
<evidence type="ECO:0000256" key="13">
    <source>
        <dbReference type="ARBA" id="ARBA00023157"/>
    </source>
</evidence>
<feature type="domain" description="GT23" evidence="24">
    <location>
        <begin position="218"/>
        <end position="502"/>
    </location>
</feature>
<dbReference type="Proteomes" id="UP001353858">
    <property type="component" value="Unassembled WGS sequence"/>
</dbReference>
<evidence type="ECO:0000256" key="6">
    <source>
        <dbReference type="ARBA" id="ARBA00022676"/>
    </source>
</evidence>
<evidence type="ECO:0000256" key="21">
    <source>
        <dbReference type="SAM" id="Coils"/>
    </source>
</evidence>
<feature type="region of interest" description="Important for donor substrate binding" evidence="16 20">
    <location>
        <begin position="374"/>
        <end position="375"/>
    </location>
</feature>
<evidence type="ECO:0000256" key="4">
    <source>
        <dbReference type="ARBA" id="ARBA00018201"/>
    </source>
</evidence>
<dbReference type="InterPro" id="IPR045573">
    <property type="entry name" value="Fut8_N_cat"/>
</dbReference>
<dbReference type="SUPFAM" id="SSF50044">
    <property type="entry name" value="SH3-domain"/>
    <property type="match status" value="1"/>
</dbReference>
<keyword evidence="10 22" id="KW-1133">Transmembrane helix</keyword>